<dbReference type="PANTHER" id="PTHR16305">
    <property type="entry name" value="TESTICULAR SOLUBLE ADENYLYL CYCLASE"/>
    <property type="match status" value="1"/>
</dbReference>
<evidence type="ECO:0000259" key="3">
    <source>
        <dbReference type="PROSITE" id="PS50125"/>
    </source>
</evidence>
<evidence type="ECO:0000313" key="4">
    <source>
        <dbReference type="EMBL" id="MBM3225635.1"/>
    </source>
</evidence>
<dbReference type="CDD" id="cd07302">
    <property type="entry name" value="CHD"/>
    <property type="match status" value="1"/>
</dbReference>
<dbReference type="InterPro" id="IPR027417">
    <property type="entry name" value="P-loop_NTPase"/>
</dbReference>
<comment type="caution">
    <text evidence="4">The sequence shown here is derived from an EMBL/GenBank/DDBJ whole genome shotgun (WGS) entry which is preliminary data.</text>
</comment>
<dbReference type="Gene3D" id="3.40.50.300">
    <property type="entry name" value="P-loop containing nucleotide triphosphate hydrolases"/>
    <property type="match status" value="1"/>
</dbReference>
<name>A0A937W4L6_UNCTE</name>
<protein>
    <submittedName>
        <fullName evidence="4">Tetratricopeptide repeat protein</fullName>
    </submittedName>
</protein>
<dbReference type="Gene3D" id="3.30.70.1230">
    <property type="entry name" value="Nucleotide cyclase"/>
    <property type="match status" value="1"/>
</dbReference>
<dbReference type="SMART" id="SM00028">
    <property type="entry name" value="TPR"/>
    <property type="match status" value="5"/>
</dbReference>
<organism evidence="4 5">
    <name type="scientific">Tectimicrobiota bacterium</name>
    <dbReference type="NCBI Taxonomy" id="2528274"/>
    <lineage>
        <taxon>Bacteria</taxon>
        <taxon>Pseudomonadati</taxon>
        <taxon>Nitrospinota/Tectimicrobiota group</taxon>
        <taxon>Candidatus Tectimicrobiota</taxon>
    </lineage>
</organism>
<dbReference type="InterPro" id="IPR001054">
    <property type="entry name" value="A/G_cyclase"/>
</dbReference>
<dbReference type="Pfam" id="PF13191">
    <property type="entry name" value="AAA_16"/>
    <property type="match status" value="1"/>
</dbReference>
<feature type="domain" description="Guanylate cyclase" evidence="3">
    <location>
        <begin position="1"/>
        <end position="87"/>
    </location>
</feature>
<evidence type="ECO:0000313" key="5">
    <source>
        <dbReference type="Proteomes" id="UP000712673"/>
    </source>
</evidence>
<dbReference type="Gene3D" id="1.25.40.10">
    <property type="entry name" value="Tetratricopeptide repeat domain"/>
    <property type="match status" value="2"/>
</dbReference>
<dbReference type="PROSITE" id="PS50125">
    <property type="entry name" value="GUANYLATE_CYCLASE_2"/>
    <property type="match status" value="1"/>
</dbReference>
<dbReference type="Pfam" id="PF00211">
    <property type="entry name" value="Guanylate_cyc"/>
    <property type="match status" value="1"/>
</dbReference>
<dbReference type="InterPro" id="IPR029787">
    <property type="entry name" value="Nucleotide_cyclase"/>
</dbReference>
<keyword evidence="2" id="KW-0067">ATP-binding</keyword>
<gene>
    <name evidence="4" type="ORF">FJZ47_17800</name>
</gene>
<dbReference type="InterPro" id="IPR019734">
    <property type="entry name" value="TPR_rpt"/>
</dbReference>
<dbReference type="InterPro" id="IPR011990">
    <property type="entry name" value="TPR-like_helical_dom_sf"/>
</dbReference>
<dbReference type="PANTHER" id="PTHR16305:SF28">
    <property type="entry name" value="GUANYLATE CYCLASE DOMAIN-CONTAINING PROTEIN"/>
    <property type="match status" value="1"/>
</dbReference>
<dbReference type="EMBL" id="VGLS01000637">
    <property type="protein sequence ID" value="MBM3225635.1"/>
    <property type="molecule type" value="Genomic_DNA"/>
</dbReference>
<dbReference type="SUPFAM" id="SSF55073">
    <property type="entry name" value="Nucleotide cyclase"/>
    <property type="match status" value="1"/>
</dbReference>
<proteinExistence type="predicted"/>
<dbReference type="AlphaFoldDB" id="A0A937W4L6"/>
<evidence type="ECO:0000256" key="2">
    <source>
        <dbReference type="ARBA" id="ARBA00022840"/>
    </source>
</evidence>
<feature type="non-terminal residue" evidence="4">
    <location>
        <position position="1"/>
    </location>
</feature>
<dbReference type="GO" id="GO:0035556">
    <property type="term" value="P:intracellular signal transduction"/>
    <property type="evidence" value="ECO:0007669"/>
    <property type="project" value="InterPro"/>
</dbReference>
<dbReference type="GO" id="GO:0005524">
    <property type="term" value="F:ATP binding"/>
    <property type="evidence" value="ECO:0007669"/>
    <property type="project" value="UniProtKB-KW"/>
</dbReference>
<dbReference type="Proteomes" id="UP000712673">
    <property type="component" value="Unassembled WGS sequence"/>
</dbReference>
<dbReference type="SUPFAM" id="SSF48452">
    <property type="entry name" value="TPR-like"/>
    <property type="match status" value="2"/>
</dbReference>
<dbReference type="GO" id="GO:0005737">
    <property type="term" value="C:cytoplasm"/>
    <property type="evidence" value="ECO:0007669"/>
    <property type="project" value="TreeGrafter"/>
</dbReference>
<accession>A0A937W4L6</accession>
<sequence length="968" mass="106980">GDGLMALFGAPVAHEDHARRAVLAALGVQWSLRGGGNASLPDALARERLTVRMGLNTGLVVVGSIGDNLRMDYTAVGDTTNLAARLQQIAEPDTILISETTQRLVQGTLRLEALPAVQVKGKTASVVPYKVLGIGTRRAQLAGRGERVLSPFVGRDRELASLAELLRQVDNGRGHVVGIVGEAGVGKSRLLYEFQRRLTNKPVTYLEGRCLSYGHTMPYHPIIDMLRHNCGITETDDTGLVSAKVRLSLQALHMEPEEHAPYLFQLLGVQEDVARLSTLSPEAIKARTFATLRQMSLQGSRQRTIVFAVEDLHWIDKTSEAFLVSLVESLAGTATLLLCTHRPGYRPPWLEKSYATQLAMLPLPLQDSRAVVLSTCQRGEVSEALTQRILSRAEGNPFFLEELTRTVLEGVDMLVEAVVPETIQGVLMARIDRLPETSKQLLQTAAVLGREFSTSLLKHIWSGPEALESQLLELTRLEFLYERSGTEESLYVFKHALTQEVAYESLLTTQRQALHAAAGQALEVLYTGHLDDVYDRLAHHYAQTAETDKAIAYLGHFAEKAARSYAHTEAVTALQAALEHIEQVSVDRRDRQTIELVLRLVHSLYFLGRFSEIRERLLQQQERLERLQDPRLAGLHAFWLSHALSYTGEYAQSTEWAYRAITFAQQCGDETTMGQAYYVLARNGFWLCQFPEGIAHGRQAIALLEHTGEQWWLGMAHWAIGINYLLMGELTLAWEPVAQTQAIGDALGDPRLQCYAAWSKGYTATFMGDWETGITACQESMARSPDAVNTAVAMGFLGEAYLAQGDLAAALPCLEHAVQQMRQFRFRSLQSWFMSTLGEVQRRQGQLTLARELATEALALAQEVAFPLGVGLAQHALARVTQAEHAYDAARTALETAQHTYAAMRNRYWVGRTHLDLAGLAHTQGDVRTAATHLQAAADLFSALQLPKYVAYTVDLAHTLGISGLRGV</sequence>
<dbReference type="Pfam" id="PF13424">
    <property type="entry name" value="TPR_12"/>
    <property type="match status" value="1"/>
</dbReference>
<dbReference type="GO" id="GO:0004016">
    <property type="term" value="F:adenylate cyclase activity"/>
    <property type="evidence" value="ECO:0007669"/>
    <property type="project" value="TreeGrafter"/>
</dbReference>
<evidence type="ECO:0000256" key="1">
    <source>
        <dbReference type="ARBA" id="ARBA00022741"/>
    </source>
</evidence>
<keyword evidence="1" id="KW-0547">Nucleotide-binding</keyword>
<dbReference type="InterPro" id="IPR041664">
    <property type="entry name" value="AAA_16"/>
</dbReference>
<reference evidence="4" key="1">
    <citation type="submission" date="2019-03" db="EMBL/GenBank/DDBJ databases">
        <title>Lake Tanganyika Metagenome-Assembled Genomes (MAGs).</title>
        <authorList>
            <person name="Tran P."/>
        </authorList>
    </citation>
    <scope>NUCLEOTIDE SEQUENCE</scope>
    <source>
        <strain evidence="4">K_DeepCast_65m_m2_066</strain>
    </source>
</reference>
<dbReference type="GO" id="GO:0009190">
    <property type="term" value="P:cyclic nucleotide biosynthetic process"/>
    <property type="evidence" value="ECO:0007669"/>
    <property type="project" value="InterPro"/>
</dbReference>
<dbReference type="SUPFAM" id="SSF52540">
    <property type="entry name" value="P-loop containing nucleoside triphosphate hydrolases"/>
    <property type="match status" value="1"/>
</dbReference>